<protein>
    <submittedName>
        <fullName evidence="1">ABC-three component system middle component 7</fullName>
    </submittedName>
</protein>
<organism evidence="1 2">
    <name type="scientific">Helcococcus bovis</name>
    <dbReference type="NCBI Taxonomy" id="3153252"/>
    <lineage>
        <taxon>Bacteria</taxon>
        <taxon>Bacillati</taxon>
        <taxon>Bacillota</taxon>
        <taxon>Tissierellia</taxon>
        <taxon>Tissierellales</taxon>
        <taxon>Peptoniphilaceae</taxon>
        <taxon>Helcococcus</taxon>
    </lineage>
</organism>
<dbReference type="RefSeq" id="WP_408126495.1">
    <property type="nucleotide sequence ID" value="NZ_JBFNFH010000006.1"/>
</dbReference>
<dbReference type="InterPro" id="IPR046900">
    <property type="entry name" value="ABC-3C_MC7"/>
</dbReference>
<gene>
    <name evidence="1" type="ORF">ABGF40_03820</name>
</gene>
<accession>A0ABW9F6M9</accession>
<dbReference type="Pfam" id="PF20292">
    <property type="entry name" value="MC7"/>
    <property type="match status" value="1"/>
</dbReference>
<dbReference type="EMBL" id="JBFNFH010000006">
    <property type="protein sequence ID" value="MFM1524793.1"/>
    <property type="molecule type" value="Genomic_DNA"/>
</dbReference>
<reference evidence="1 2" key="1">
    <citation type="journal article" date="2024" name="Front. Microbiol.">
        <title>Pangenomic and biochemical analyses of Helcococcus ovis reveal widespread tetracycline resistance and a novel bacterial species, Helcococcus bovis.</title>
        <authorList>
            <person name="Cunha F."/>
            <person name="Zhai Y."/>
            <person name="Casaro S."/>
            <person name="Jones K.L."/>
            <person name="Hernandez M."/>
            <person name="Bisinotto R.S."/>
            <person name="Kariyawasam S."/>
            <person name="Brown M.B."/>
            <person name="Phillips A."/>
            <person name="Jeong K.C."/>
            <person name="Galvao K.N."/>
        </authorList>
    </citation>
    <scope>NUCLEOTIDE SEQUENCE [LARGE SCALE GENOMIC DNA]</scope>
    <source>
        <strain evidence="1 2">KG197</strain>
    </source>
</reference>
<keyword evidence="2" id="KW-1185">Reference proteome</keyword>
<evidence type="ECO:0000313" key="1">
    <source>
        <dbReference type="EMBL" id="MFM1524793.1"/>
    </source>
</evidence>
<name>A0ABW9F6M9_9FIRM</name>
<dbReference type="Proteomes" id="UP001629536">
    <property type="component" value="Unassembled WGS sequence"/>
</dbReference>
<proteinExistence type="predicted"/>
<evidence type="ECO:0000313" key="2">
    <source>
        <dbReference type="Proteomes" id="UP001629536"/>
    </source>
</evidence>
<comment type="caution">
    <text evidence="1">The sequence shown here is derived from an EMBL/GenBank/DDBJ whole genome shotgun (WGS) entry which is preliminary data.</text>
</comment>
<sequence length="72" mass="8359">MLLPNKLFSYNESVLPLFAPILSSLEEPKTPKELFFEVRNYNNDILLFIDALDCLYTLNKITLNHEGRLVLC</sequence>